<dbReference type="PANTHER" id="PTHR43364:SF4">
    <property type="entry name" value="NAD(P)-LINKED OXIDOREDUCTASE SUPERFAMILY PROTEIN"/>
    <property type="match status" value="1"/>
</dbReference>
<dbReference type="STRING" id="188477.A0A3S0ZLQ5"/>
<comment type="caution">
    <text evidence="4">The sequence shown here is derived from an EMBL/GenBank/DDBJ whole genome shotgun (WGS) entry which is preliminary data.</text>
</comment>
<dbReference type="Proteomes" id="UP000271974">
    <property type="component" value="Unassembled WGS sequence"/>
</dbReference>
<keyword evidence="5" id="KW-1185">Reference proteome</keyword>
<dbReference type="GO" id="GO:0016491">
    <property type="term" value="F:oxidoreductase activity"/>
    <property type="evidence" value="ECO:0007669"/>
    <property type="project" value="UniProtKB-KW"/>
</dbReference>
<protein>
    <recommendedName>
        <fullName evidence="3">NADP-dependent oxidoreductase domain-containing protein</fullName>
    </recommendedName>
</protein>
<dbReference type="PANTHER" id="PTHR43364">
    <property type="entry name" value="NADH-SPECIFIC METHYLGLYOXAL REDUCTASE-RELATED"/>
    <property type="match status" value="1"/>
</dbReference>
<comment type="similarity">
    <text evidence="2">Belongs to the aldo/keto reductase family. Aldo/keto reductase 2 subfamily.</text>
</comment>
<name>A0A3S0ZLQ5_ELYCH</name>
<dbReference type="InterPro" id="IPR050523">
    <property type="entry name" value="AKR_Detox_Biosynth"/>
</dbReference>
<organism evidence="4 5">
    <name type="scientific">Elysia chlorotica</name>
    <name type="common">Eastern emerald elysia</name>
    <name type="synonym">Sea slug</name>
    <dbReference type="NCBI Taxonomy" id="188477"/>
    <lineage>
        <taxon>Eukaryota</taxon>
        <taxon>Metazoa</taxon>
        <taxon>Spiralia</taxon>
        <taxon>Lophotrochozoa</taxon>
        <taxon>Mollusca</taxon>
        <taxon>Gastropoda</taxon>
        <taxon>Heterobranchia</taxon>
        <taxon>Euthyneura</taxon>
        <taxon>Panpulmonata</taxon>
        <taxon>Sacoglossa</taxon>
        <taxon>Placobranchoidea</taxon>
        <taxon>Plakobranchidae</taxon>
        <taxon>Elysia</taxon>
    </lineage>
</organism>
<dbReference type="EMBL" id="RQTK01000316">
    <property type="protein sequence ID" value="RUS81893.1"/>
    <property type="molecule type" value="Genomic_DNA"/>
</dbReference>
<keyword evidence="1" id="KW-0560">Oxidoreductase</keyword>
<reference evidence="4 5" key="1">
    <citation type="submission" date="2019-01" db="EMBL/GenBank/DDBJ databases">
        <title>A draft genome assembly of the solar-powered sea slug Elysia chlorotica.</title>
        <authorList>
            <person name="Cai H."/>
            <person name="Li Q."/>
            <person name="Fang X."/>
            <person name="Li J."/>
            <person name="Curtis N.E."/>
            <person name="Altenburger A."/>
            <person name="Shibata T."/>
            <person name="Feng M."/>
            <person name="Maeda T."/>
            <person name="Schwartz J.A."/>
            <person name="Shigenobu S."/>
            <person name="Lundholm N."/>
            <person name="Nishiyama T."/>
            <person name="Yang H."/>
            <person name="Hasebe M."/>
            <person name="Li S."/>
            <person name="Pierce S.K."/>
            <person name="Wang J."/>
        </authorList>
    </citation>
    <scope>NUCLEOTIDE SEQUENCE [LARGE SCALE GENOMIC DNA]</scope>
    <source>
        <strain evidence="4">EC2010</strain>
        <tissue evidence="4">Whole organism of an adult</tissue>
    </source>
</reference>
<dbReference type="SUPFAM" id="SSF51430">
    <property type="entry name" value="NAD(P)-linked oxidoreductase"/>
    <property type="match status" value="1"/>
</dbReference>
<dbReference type="GO" id="GO:0005829">
    <property type="term" value="C:cytosol"/>
    <property type="evidence" value="ECO:0007669"/>
    <property type="project" value="UniProtKB-ARBA"/>
</dbReference>
<dbReference type="InterPro" id="IPR023210">
    <property type="entry name" value="NADP_OxRdtase_dom"/>
</dbReference>
<dbReference type="FunFam" id="3.20.20.100:FF:000004">
    <property type="entry name" value="Oxidoreductase, aldo/keto reductase"/>
    <property type="match status" value="1"/>
</dbReference>
<evidence type="ECO:0000256" key="1">
    <source>
        <dbReference type="ARBA" id="ARBA00023002"/>
    </source>
</evidence>
<dbReference type="AlphaFoldDB" id="A0A3S0ZLQ5"/>
<dbReference type="Pfam" id="PF00248">
    <property type="entry name" value="Aldo_ket_red"/>
    <property type="match status" value="1"/>
</dbReference>
<dbReference type="Gene3D" id="3.20.20.100">
    <property type="entry name" value="NADP-dependent oxidoreductase domain"/>
    <property type="match status" value="1"/>
</dbReference>
<sequence>MAAITEDSKVKYSFLGKTGIQVSNICLGALTFGEMNGWPGQCDESLAHTILDRYMEWGGNFIDTSNTYGRGGSELMVGSWLERQHRHDVVLATKCGINMGRTINSRGLSRRHITESLEGSLERLRTHYVDIYQTHIFDNATLVEETYRTLDDLVRCGKVRYVGVSNVTGWQLQKIVETQKHLGLNPIVSVQQQYNLACRTSELEAFQVCKNEGISVLPWSPLKGGLLAGRVRRGQKPTEGRLGWVAHSQTRKGEAHPHWEDTSDQIFDLIELAIEIGKKHGRTIAQVAIRWLLQKDVTSSVIIGARTLQQLDQNMAVNDWALSADEMKQLDDASATAGTYPYVFIDSLNAGRTNANTGDYYVKSVAA</sequence>
<evidence type="ECO:0000313" key="5">
    <source>
        <dbReference type="Proteomes" id="UP000271974"/>
    </source>
</evidence>
<feature type="domain" description="NADP-dependent oxidoreductase" evidence="3">
    <location>
        <begin position="25"/>
        <end position="333"/>
    </location>
</feature>
<evidence type="ECO:0000256" key="2">
    <source>
        <dbReference type="ARBA" id="ARBA00038157"/>
    </source>
</evidence>
<dbReference type="InterPro" id="IPR036812">
    <property type="entry name" value="NAD(P)_OxRdtase_dom_sf"/>
</dbReference>
<evidence type="ECO:0000259" key="3">
    <source>
        <dbReference type="Pfam" id="PF00248"/>
    </source>
</evidence>
<gene>
    <name evidence="4" type="ORF">EGW08_010363</name>
</gene>
<proteinExistence type="inferred from homology"/>
<dbReference type="OrthoDB" id="48988at2759"/>
<accession>A0A3S0ZLQ5</accession>
<evidence type="ECO:0000313" key="4">
    <source>
        <dbReference type="EMBL" id="RUS81893.1"/>
    </source>
</evidence>